<accession>A0A0C1TPG9</accession>
<reference evidence="4 5" key="1">
    <citation type="submission" date="2015-01" db="EMBL/GenBank/DDBJ databases">
        <title>Genome sequence of the anaerobic bacterium Geobacter soli GSS01, a dissimilatory Fe(III) reducer from soil.</title>
        <authorList>
            <person name="Yang G."/>
            <person name="Zhou S."/>
        </authorList>
    </citation>
    <scope>NUCLEOTIDE SEQUENCE [LARGE SCALE GENOMIC DNA]</scope>
    <source>
        <strain evidence="4 5">GSS01</strain>
    </source>
</reference>
<dbReference type="Pfam" id="PF01596">
    <property type="entry name" value="Methyltransf_3"/>
    <property type="match status" value="1"/>
</dbReference>
<keyword evidence="5" id="KW-1185">Reference proteome</keyword>
<evidence type="ECO:0000313" key="4">
    <source>
        <dbReference type="EMBL" id="KIE41243.1"/>
    </source>
</evidence>
<keyword evidence="2 4" id="KW-0808">Transferase</keyword>
<dbReference type="RefSeq" id="WP_039642826.1">
    <property type="nucleotide sequence ID" value="NZ_JXBL01000001.1"/>
</dbReference>
<dbReference type="SUPFAM" id="SSF53335">
    <property type="entry name" value="S-adenosyl-L-methionine-dependent methyltransferases"/>
    <property type="match status" value="1"/>
</dbReference>
<proteinExistence type="predicted"/>
<dbReference type="GO" id="GO:0032259">
    <property type="term" value="P:methylation"/>
    <property type="evidence" value="ECO:0007669"/>
    <property type="project" value="UniProtKB-KW"/>
</dbReference>
<organism evidence="4 5">
    <name type="scientific">Geobacter soli</name>
    <dbReference type="NCBI Taxonomy" id="1510391"/>
    <lineage>
        <taxon>Bacteria</taxon>
        <taxon>Pseudomonadati</taxon>
        <taxon>Thermodesulfobacteriota</taxon>
        <taxon>Desulfuromonadia</taxon>
        <taxon>Geobacterales</taxon>
        <taxon>Geobacteraceae</taxon>
        <taxon>Geobacter</taxon>
    </lineage>
</organism>
<dbReference type="InterPro" id="IPR002935">
    <property type="entry name" value="SAM_O-MeTrfase"/>
</dbReference>
<dbReference type="PROSITE" id="PS51682">
    <property type="entry name" value="SAM_OMT_I"/>
    <property type="match status" value="1"/>
</dbReference>
<dbReference type="Gene3D" id="3.40.50.150">
    <property type="entry name" value="Vaccinia Virus protein VP39"/>
    <property type="match status" value="1"/>
</dbReference>
<dbReference type="PANTHER" id="PTHR43167:SF1">
    <property type="entry name" value="PUTATIVE (AFU_ORTHOLOGUE AFUA_6G01830)-RELATED"/>
    <property type="match status" value="1"/>
</dbReference>
<name>A0A0C1TPG9_9BACT</name>
<dbReference type="GO" id="GO:0008171">
    <property type="term" value="F:O-methyltransferase activity"/>
    <property type="evidence" value="ECO:0007669"/>
    <property type="project" value="InterPro"/>
</dbReference>
<dbReference type="AlphaFoldDB" id="A0A0C1TPG9"/>
<dbReference type="PANTHER" id="PTHR43167">
    <property type="entry name" value="PUTATIVE (AFU_ORTHOLOGUE AFUA_6G01830)-RELATED"/>
    <property type="match status" value="1"/>
</dbReference>
<protein>
    <submittedName>
        <fullName evidence="4">SAM-dependent methyltransferase</fullName>
    </submittedName>
</protein>
<dbReference type="InterPro" id="IPR029063">
    <property type="entry name" value="SAM-dependent_MTases_sf"/>
</dbReference>
<evidence type="ECO:0000313" key="5">
    <source>
        <dbReference type="Proteomes" id="UP000031433"/>
    </source>
</evidence>
<evidence type="ECO:0000256" key="3">
    <source>
        <dbReference type="ARBA" id="ARBA00022691"/>
    </source>
</evidence>
<evidence type="ECO:0000256" key="1">
    <source>
        <dbReference type="ARBA" id="ARBA00022603"/>
    </source>
</evidence>
<keyword evidence="3" id="KW-0949">S-adenosyl-L-methionine</keyword>
<dbReference type="EMBL" id="JXBL01000001">
    <property type="protein sequence ID" value="KIE41243.1"/>
    <property type="molecule type" value="Genomic_DNA"/>
</dbReference>
<sequence length="209" mass="23038">MIPIIDPRIGAYLDGLLPETDPVATAMEQLARERSIPIVDRQTGRLLYLLARIKQPQLVVVPGDGLGCASWWFARAISISSRVVMIDPDRDNVEHARRMLQDSGLIDRADLQVGDPLGIAAGQRDIDILLMDCDVFDGADVLERMTRCLAKNALLIAVNALRRGAVAEGHETPETAALREFNRHLSSRRDFFTTIVPVGNGVLLGYRLS</sequence>
<gene>
    <name evidence="4" type="ORF">SE37_00625</name>
</gene>
<comment type="caution">
    <text evidence="4">The sequence shown here is derived from an EMBL/GenBank/DDBJ whole genome shotgun (WGS) entry which is preliminary data.</text>
</comment>
<dbReference type="Proteomes" id="UP000031433">
    <property type="component" value="Unassembled WGS sequence"/>
</dbReference>
<keyword evidence="1 4" id="KW-0489">Methyltransferase</keyword>
<evidence type="ECO:0000256" key="2">
    <source>
        <dbReference type="ARBA" id="ARBA00022679"/>
    </source>
</evidence>